<comment type="caution">
    <text evidence="1">The sequence shown here is derived from an EMBL/GenBank/DDBJ whole genome shotgun (WGS) entry which is preliminary data.</text>
</comment>
<dbReference type="EMBL" id="RWJN01000311">
    <property type="protein sequence ID" value="TCD63265.1"/>
    <property type="molecule type" value="Genomic_DNA"/>
</dbReference>
<keyword evidence="2" id="KW-1185">Reference proteome</keyword>
<reference evidence="1 2" key="1">
    <citation type="submission" date="2018-11" db="EMBL/GenBank/DDBJ databases">
        <title>Genome assembly of Steccherinum ochraceum LE-BIN_3174, the white-rot fungus of the Steccherinaceae family (The Residual Polyporoid clade, Polyporales, Basidiomycota).</title>
        <authorList>
            <person name="Fedorova T.V."/>
            <person name="Glazunova O.A."/>
            <person name="Landesman E.O."/>
            <person name="Moiseenko K.V."/>
            <person name="Psurtseva N.V."/>
            <person name="Savinova O.S."/>
            <person name="Shakhova N.V."/>
            <person name="Tyazhelova T.V."/>
            <person name="Vasina D.V."/>
        </authorList>
    </citation>
    <scope>NUCLEOTIDE SEQUENCE [LARGE SCALE GENOMIC DNA]</scope>
    <source>
        <strain evidence="1 2">LE-BIN_3174</strain>
    </source>
</reference>
<accession>A0A4R0RCS3</accession>
<name>A0A4R0RCS3_9APHY</name>
<sequence>MQHTTTPTPHSASIVVPIPRYPPRLAPLESVVQKWKAPKLPPLDFELFSPLPPAHHQVLDAQGDIVLMTPSQSGIRVSTEFLARKAEYLWSSLELMPSATATTYLWEIDYASGLLFMAALYEREPLKRWYRDNTDPRRAEGIMALCRILQLSTYYGSAALRRSTLKALREVFPTNLQKFENMIFKYKGSGPSLEPKVIVGVLNSAKASGAPALRCSARYCALHVGLSVVINNTMGFTGLRAAQLNDEDKVMMKQVLKDQHLAEQGRTSMLYVLDHCIRGCEESQSKCWKTDIQRRKYQHLKGQLDTLDSEDFLSPFSWWNHVKDFRPTMCGRCLGSLERNMRIAIENAWERTDNSFEPSSHTGVGSSLRLGWQYLETMEQSYVHTVPVAPEA</sequence>
<dbReference type="AlphaFoldDB" id="A0A4R0RCS3"/>
<evidence type="ECO:0000313" key="1">
    <source>
        <dbReference type="EMBL" id="TCD63265.1"/>
    </source>
</evidence>
<dbReference type="Proteomes" id="UP000292702">
    <property type="component" value="Unassembled WGS sequence"/>
</dbReference>
<organism evidence="1 2">
    <name type="scientific">Steccherinum ochraceum</name>
    <dbReference type="NCBI Taxonomy" id="92696"/>
    <lineage>
        <taxon>Eukaryota</taxon>
        <taxon>Fungi</taxon>
        <taxon>Dikarya</taxon>
        <taxon>Basidiomycota</taxon>
        <taxon>Agaricomycotina</taxon>
        <taxon>Agaricomycetes</taxon>
        <taxon>Polyporales</taxon>
        <taxon>Steccherinaceae</taxon>
        <taxon>Steccherinum</taxon>
    </lineage>
</organism>
<proteinExistence type="predicted"/>
<protein>
    <submittedName>
        <fullName evidence="1">Uncharacterized protein</fullName>
    </submittedName>
</protein>
<gene>
    <name evidence="1" type="ORF">EIP91_005786</name>
</gene>
<evidence type="ECO:0000313" key="2">
    <source>
        <dbReference type="Proteomes" id="UP000292702"/>
    </source>
</evidence>